<organism evidence="9 10">
    <name type="scientific">Tomitella fengzijianii</name>
    <dbReference type="NCBI Taxonomy" id="2597660"/>
    <lineage>
        <taxon>Bacteria</taxon>
        <taxon>Bacillati</taxon>
        <taxon>Actinomycetota</taxon>
        <taxon>Actinomycetes</taxon>
        <taxon>Mycobacteriales</taxon>
        <taxon>Tomitella</taxon>
    </lineage>
</organism>
<keyword evidence="5 8" id="KW-0812">Transmembrane</keyword>
<gene>
    <name evidence="9" type="ORF">FO059_00240</name>
</gene>
<evidence type="ECO:0000256" key="4">
    <source>
        <dbReference type="ARBA" id="ARBA00022475"/>
    </source>
</evidence>
<dbReference type="EMBL" id="CP041765">
    <property type="protein sequence ID" value="QDQ98887.1"/>
    <property type="molecule type" value="Genomic_DNA"/>
</dbReference>
<proteinExistence type="inferred from homology"/>
<dbReference type="Pfam" id="PF01925">
    <property type="entry name" value="TauE"/>
    <property type="match status" value="1"/>
</dbReference>
<feature type="transmembrane region" description="Helical" evidence="8">
    <location>
        <begin position="105"/>
        <end position="122"/>
    </location>
</feature>
<evidence type="ECO:0000256" key="6">
    <source>
        <dbReference type="ARBA" id="ARBA00022989"/>
    </source>
</evidence>
<feature type="transmembrane region" description="Helical" evidence="8">
    <location>
        <begin position="226"/>
        <end position="245"/>
    </location>
</feature>
<dbReference type="GO" id="GO:0005886">
    <property type="term" value="C:plasma membrane"/>
    <property type="evidence" value="ECO:0007669"/>
    <property type="project" value="UniProtKB-SubCell"/>
</dbReference>
<dbReference type="KEGG" id="toy:FO059_00240"/>
<reference evidence="9 10" key="2">
    <citation type="submission" date="2019-07" db="EMBL/GenBank/DDBJ databases">
        <authorList>
            <person name="Huang Y."/>
        </authorList>
    </citation>
    <scope>NUCLEOTIDE SEQUENCE [LARGE SCALE GENOMIC DNA]</scope>
    <source>
        <strain evidence="9 10">HY188</strain>
    </source>
</reference>
<evidence type="ECO:0000313" key="9">
    <source>
        <dbReference type="EMBL" id="QDQ98887.1"/>
    </source>
</evidence>
<dbReference type="PANTHER" id="PTHR30269">
    <property type="entry name" value="TRANSMEMBRANE PROTEIN YFCA"/>
    <property type="match status" value="1"/>
</dbReference>
<feature type="transmembrane region" description="Helical" evidence="8">
    <location>
        <begin position="197"/>
        <end position="214"/>
    </location>
</feature>
<feature type="transmembrane region" description="Helical" evidence="8">
    <location>
        <begin position="160"/>
        <end position="185"/>
    </location>
</feature>
<reference evidence="9 10" key="1">
    <citation type="submission" date="2019-07" db="EMBL/GenBank/DDBJ databases">
        <title>Tomitella cavernea sp. nov., an actinomycete isolated from soil.</title>
        <authorList>
            <person name="Cheng J."/>
        </authorList>
    </citation>
    <scope>NUCLEOTIDE SEQUENCE [LARGE SCALE GENOMIC DNA]</scope>
    <source>
        <strain evidence="9 10">HY188</strain>
    </source>
</reference>
<protein>
    <recommendedName>
        <fullName evidence="8">Probable membrane transporter protein</fullName>
    </recommendedName>
</protein>
<keyword evidence="10" id="KW-1185">Reference proteome</keyword>
<dbReference type="InterPro" id="IPR052017">
    <property type="entry name" value="TSUP"/>
</dbReference>
<accession>A0A516X736</accession>
<name>A0A516X736_9ACTN</name>
<keyword evidence="6 8" id="KW-1133">Transmembrane helix</keyword>
<evidence type="ECO:0000313" key="10">
    <source>
        <dbReference type="Proteomes" id="UP000317344"/>
    </source>
</evidence>
<feature type="transmembrane region" description="Helical" evidence="8">
    <location>
        <begin position="31"/>
        <end position="50"/>
    </location>
</feature>
<sequence>MTLAVLLVLIPAIVLFPGTSREALTEGLNEGFTMAHLMAFVAIALVAAAVKGLSGFGYALIATPLAAVLIDPSVAVIVLAVPALVMNLFQVGETGTGWQYLRQHWSLVAAALVGSVIGVFILKNFPAKQLLGVIIGVVLVSYVIWSVARKGRPATGTAHPVSLGAVGVAEGVLLGAVNMGPLLPAYLHTFERDARRYIGGMSLVFTLVFAERIGQMSVNGLMTAQLLWLGSVIALVTLVGLAAGTALRRWGRINPSVFSALVLTLLGATGVTMLVKAVPHFL</sequence>
<feature type="transmembrane region" description="Helical" evidence="8">
    <location>
        <begin position="257"/>
        <end position="278"/>
    </location>
</feature>
<feature type="transmembrane region" description="Helical" evidence="8">
    <location>
        <begin position="57"/>
        <end position="85"/>
    </location>
</feature>
<comment type="subcellular location">
    <subcellularLocation>
        <location evidence="1 8">Cell membrane</location>
        <topology evidence="1 8">Multi-pass membrane protein</topology>
    </subcellularLocation>
</comment>
<dbReference type="Proteomes" id="UP000317344">
    <property type="component" value="Chromosome"/>
</dbReference>
<evidence type="ECO:0000256" key="3">
    <source>
        <dbReference type="ARBA" id="ARBA00022448"/>
    </source>
</evidence>
<keyword evidence="7 8" id="KW-0472">Membrane</keyword>
<dbReference type="InterPro" id="IPR002781">
    <property type="entry name" value="TM_pro_TauE-like"/>
</dbReference>
<keyword evidence="3" id="KW-0813">Transport</keyword>
<keyword evidence="4 8" id="KW-1003">Cell membrane</keyword>
<evidence type="ECO:0000256" key="2">
    <source>
        <dbReference type="ARBA" id="ARBA00009142"/>
    </source>
</evidence>
<evidence type="ECO:0000256" key="7">
    <source>
        <dbReference type="ARBA" id="ARBA00023136"/>
    </source>
</evidence>
<feature type="transmembrane region" description="Helical" evidence="8">
    <location>
        <begin position="129"/>
        <end position="148"/>
    </location>
</feature>
<evidence type="ECO:0000256" key="1">
    <source>
        <dbReference type="ARBA" id="ARBA00004651"/>
    </source>
</evidence>
<dbReference type="PANTHER" id="PTHR30269:SF37">
    <property type="entry name" value="MEMBRANE TRANSPORTER PROTEIN"/>
    <property type="match status" value="1"/>
</dbReference>
<comment type="similarity">
    <text evidence="2 8">Belongs to the 4-toluene sulfonate uptake permease (TSUP) (TC 2.A.102) family.</text>
</comment>
<evidence type="ECO:0000256" key="8">
    <source>
        <dbReference type="RuleBase" id="RU363041"/>
    </source>
</evidence>
<dbReference type="AlphaFoldDB" id="A0A516X736"/>
<evidence type="ECO:0000256" key="5">
    <source>
        <dbReference type="ARBA" id="ARBA00022692"/>
    </source>
</evidence>